<dbReference type="PANTHER" id="PTHR14690:SF0">
    <property type="entry name" value="IQ MOTIF CONTAINING WITH AAA DOMAIN 1"/>
    <property type="match status" value="1"/>
</dbReference>
<proteinExistence type="predicted"/>
<name>A0A5K3F4T3_MESCO</name>
<dbReference type="InterPro" id="IPR052267">
    <property type="entry name" value="N-DRC_Component"/>
</dbReference>
<dbReference type="AlphaFoldDB" id="A0A5K3F4T3"/>
<protein>
    <submittedName>
        <fullName evidence="1">Cohesin subunit SA-2</fullName>
    </submittedName>
</protein>
<organism evidence="1">
    <name type="scientific">Mesocestoides corti</name>
    <name type="common">Flatworm</name>
    <dbReference type="NCBI Taxonomy" id="53468"/>
    <lineage>
        <taxon>Eukaryota</taxon>
        <taxon>Metazoa</taxon>
        <taxon>Spiralia</taxon>
        <taxon>Lophotrochozoa</taxon>
        <taxon>Platyhelminthes</taxon>
        <taxon>Cestoda</taxon>
        <taxon>Eucestoda</taxon>
        <taxon>Cyclophyllidea</taxon>
        <taxon>Mesocestoididae</taxon>
        <taxon>Mesocestoides</taxon>
    </lineage>
</organism>
<accession>A0A5K3F4T3</accession>
<sequence>CSIVASYLLRSYNYEWKIAQSCLEELLLTEPNEKTKPTKDPRAAFVVCAKLFVRYIQIFRTIEKCYDQIVHPQKRLL</sequence>
<evidence type="ECO:0000313" key="1">
    <source>
        <dbReference type="WBParaSite" id="MCU_004851-RA"/>
    </source>
</evidence>
<dbReference type="PANTHER" id="PTHR14690">
    <property type="entry name" value="IQ MOTIF CONTAINING WITH AAA DOMAIN 1"/>
    <property type="match status" value="1"/>
</dbReference>
<dbReference type="WBParaSite" id="MCU_004851-RA">
    <property type="protein sequence ID" value="MCU_004851-RA"/>
    <property type="gene ID" value="MCU_004851"/>
</dbReference>
<reference evidence="1" key="1">
    <citation type="submission" date="2019-11" db="UniProtKB">
        <authorList>
            <consortium name="WormBaseParasite"/>
        </authorList>
    </citation>
    <scope>IDENTIFICATION</scope>
</reference>